<accession>A0A285ED79</accession>
<evidence type="ECO:0000256" key="1">
    <source>
        <dbReference type="ARBA" id="ARBA00006484"/>
    </source>
</evidence>
<dbReference type="Proteomes" id="UP000219514">
    <property type="component" value="Unassembled WGS sequence"/>
</dbReference>
<reference evidence="4 5" key="1">
    <citation type="submission" date="2017-09" db="EMBL/GenBank/DDBJ databases">
        <authorList>
            <person name="Ehlers B."/>
            <person name="Leendertz F.H."/>
        </authorList>
    </citation>
    <scope>NUCLEOTIDE SEQUENCE [LARGE SCALE GENOMIC DNA]</scope>
    <source>
        <strain evidence="4 5">DSM 46844</strain>
    </source>
</reference>
<dbReference type="EMBL" id="OBDO01000003">
    <property type="protein sequence ID" value="SNX96036.1"/>
    <property type="molecule type" value="Genomic_DNA"/>
</dbReference>
<dbReference type="InterPro" id="IPR036291">
    <property type="entry name" value="NAD(P)-bd_dom_sf"/>
</dbReference>
<gene>
    <name evidence="4" type="ORF">SAMN06893097_103205</name>
</gene>
<sequence length="251" mass="25863">MDLGLTGCGVIVTGASKGLGRAAARALAAEGANVLAVARTAASLDELAAENAAGTIHPHVCDMRDREQVRALAAVAVERLGRLDVVVNNAGIAPAADFLEMDMSLFDEVMEVNVASIAVLSQAAARHFVATGEGGRIINVVSISGILGKATLAAYSASKSAAIQLTRALAAEWARHDIQVNAIAPGAFATEAQSYVTSNPDVLAKRVRKIPARRMAQPDEIGPLVCFLSSTSAKFVTGAVYVIDGGETAKI</sequence>
<dbReference type="OrthoDB" id="517007at2"/>
<dbReference type="SMART" id="SM00822">
    <property type="entry name" value="PKS_KR"/>
    <property type="match status" value="1"/>
</dbReference>
<protein>
    <submittedName>
        <fullName evidence="4">2-deoxy-D-gluconate 3-dehydrogenase</fullName>
    </submittedName>
</protein>
<name>A0A285ED79_9ACTN</name>
<feature type="domain" description="Ketoreductase" evidence="3">
    <location>
        <begin position="9"/>
        <end position="186"/>
    </location>
</feature>
<organism evidence="4 5">
    <name type="scientific">Geodermatophilus sabuli</name>
    <dbReference type="NCBI Taxonomy" id="1564158"/>
    <lineage>
        <taxon>Bacteria</taxon>
        <taxon>Bacillati</taxon>
        <taxon>Actinomycetota</taxon>
        <taxon>Actinomycetes</taxon>
        <taxon>Geodermatophilales</taxon>
        <taxon>Geodermatophilaceae</taxon>
        <taxon>Geodermatophilus</taxon>
    </lineage>
</organism>
<dbReference type="InterPro" id="IPR057326">
    <property type="entry name" value="KR_dom"/>
</dbReference>
<dbReference type="AlphaFoldDB" id="A0A285ED79"/>
<dbReference type="GO" id="GO:0016616">
    <property type="term" value="F:oxidoreductase activity, acting on the CH-OH group of donors, NAD or NADP as acceptor"/>
    <property type="evidence" value="ECO:0007669"/>
    <property type="project" value="TreeGrafter"/>
</dbReference>
<dbReference type="PANTHER" id="PTHR42760">
    <property type="entry name" value="SHORT-CHAIN DEHYDROGENASES/REDUCTASES FAMILY MEMBER"/>
    <property type="match status" value="1"/>
</dbReference>
<proteinExistence type="inferred from homology"/>
<evidence type="ECO:0000313" key="4">
    <source>
        <dbReference type="EMBL" id="SNX96036.1"/>
    </source>
</evidence>
<dbReference type="InterPro" id="IPR020904">
    <property type="entry name" value="Sc_DH/Rdtase_CS"/>
</dbReference>
<dbReference type="PROSITE" id="PS00061">
    <property type="entry name" value="ADH_SHORT"/>
    <property type="match status" value="1"/>
</dbReference>
<dbReference type="FunFam" id="3.40.50.720:FF:000084">
    <property type="entry name" value="Short-chain dehydrogenase reductase"/>
    <property type="match status" value="1"/>
</dbReference>
<evidence type="ECO:0000313" key="5">
    <source>
        <dbReference type="Proteomes" id="UP000219514"/>
    </source>
</evidence>
<dbReference type="InterPro" id="IPR002347">
    <property type="entry name" value="SDR_fam"/>
</dbReference>
<dbReference type="Pfam" id="PF13561">
    <property type="entry name" value="adh_short_C2"/>
    <property type="match status" value="1"/>
</dbReference>
<evidence type="ECO:0000256" key="2">
    <source>
        <dbReference type="ARBA" id="ARBA00023002"/>
    </source>
</evidence>
<comment type="similarity">
    <text evidence="1">Belongs to the short-chain dehydrogenases/reductases (SDR) family.</text>
</comment>
<dbReference type="PRINTS" id="PR00080">
    <property type="entry name" value="SDRFAMILY"/>
</dbReference>
<keyword evidence="5" id="KW-1185">Reference proteome</keyword>
<keyword evidence="2" id="KW-0560">Oxidoreductase</keyword>
<evidence type="ECO:0000259" key="3">
    <source>
        <dbReference type="SMART" id="SM00822"/>
    </source>
</evidence>
<dbReference type="SUPFAM" id="SSF51735">
    <property type="entry name" value="NAD(P)-binding Rossmann-fold domains"/>
    <property type="match status" value="1"/>
</dbReference>
<dbReference type="Gene3D" id="3.40.50.720">
    <property type="entry name" value="NAD(P)-binding Rossmann-like Domain"/>
    <property type="match status" value="1"/>
</dbReference>
<dbReference type="PRINTS" id="PR00081">
    <property type="entry name" value="GDHRDH"/>
</dbReference>
<dbReference type="RefSeq" id="WP_097206062.1">
    <property type="nucleotide sequence ID" value="NZ_JACHXB010000004.1"/>
</dbReference>